<dbReference type="EMBL" id="HBKN01035532">
    <property type="protein sequence ID" value="CAE2321733.1"/>
    <property type="molecule type" value="Transcribed_RNA"/>
</dbReference>
<dbReference type="PANTHER" id="PTHR24198:SF165">
    <property type="entry name" value="ANKYRIN REPEAT-CONTAINING PROTEIN-RELATED"/>
    <property type="match status" value="1"/>
</dbReference>
<evidence type="ECO:0000313" key="4">
    <source>
        <dbReference type="EMBL" id="CAE2321733.1"/>
    </source>
</evidence>
<name>A0A7S4UPL0_GUITH</name>
<dbReference type="SUPFAM" id="SSF48403">
    <property type="entry name" value="Ankyrin repeat"/>
    <property type="match status" value="1"/>
</dbReference>
<proteinExistence type="predicted"/>
<keyword evidence="1" id="KW-0677">Repeat</keyword>
<dbReference type="InterPro" id="IPR036770">
    <property type="entry name" value="Ankyrin_rpt-contain_sf"/>
</dbReference>
<evidence type="ECO:0000256" key="3">
    <source>
        <dbReference type="PROSITE-ProRule" id="PRU00023"/>
    </source>
</evidence>
<dbReference type="AlphaFoldDB" id="A0A7S4UPL0"/>
<dbReference type="Gene3D" id="1.25.40.20">
    <property type="entry name" value="Ankyrin repeat-containing domain"/>
    <property type="match status" value="1"/>
</dbReference>
<evidence type="ECO:0000256" key="2">
    <source>
        <dbReference type="ARBA" id="ARBA00023043"/>
    </source>
</evidence>
<dbReference type="PROSITE" id="PS50297">
    <property type="entry name" value="ANK_REP_REGION"/>
    <property type="match status" value="3"/>
</dbReference>
<feature type="repeat" description="ANK" evidence="3">
    <location>
        <begin position="45"/>
        <end position="77"/>
    </location>
</feature>
<evidence type="ECO:0000256" key="1">
    <source>
        <dbReference type="ARBA" id="ARBA00022737"/>
    </source>
</evidence>
<dbReference type="SMART" id="SM00248">
    <property type="entry name" value="ANK"/>
    <property type="match status" value="4"/>
</dbReference>
<sequence length="178" mass="19839">MDISVINPTKQLSDYLLEEVSKGDIEGVKRLLERGQNQNEVMNANGCRPLHIAAHKGDVKMLSLLLESRPDLEVKSHLLKITPLHSAINTRSIACVRLLLDAGADFEAENDIGERPLHVAIQRGDVEIVKILLQYGADARAPAPVFWQSEVPRLPHELASMLEQPKRDLMLRALDSVE</sequence>
<feature type="repeat" description="ANK" evidence="3">
    <location>
        <begin position="112"/>
        <end position="144"/>
    </location>
</feature>
<reference evidence="4" key="1">
    <citation type="submission" date="2021-01" db="EMBL/GenBank/DDBJ databases">
        <authorList>
            <person name="Corre E."/>
            <person name="Pelletier E."/>
            <person name="Niang G."/>
            <person name="Scheremetjew M."/>
            <person name="Finn R."/>
            <person name="Kale V."/>
            <person name="Holt S."/>
            <person name="Cochrane G."/>
            <person name="Meng A."/>
            <person name="Brown T."/>
            <person name="Cohen L."/>
        </authorList>
    </citation>
    <scope>NUCLEOTIDE SEQUENCE</scope>
    <source>
        <strain evidence="4">CCMP 2712</strain>
    </source>
</reference>
<dbReference type="Pfam" id="PF12796">
    <property type="entry name" value="Ank_2"/>
    <property type="match status" value="1"/>
</dbReference>
<feature type="repeat" description="ANK" evidence="3">
    <location>
        <begin position="79"/>
        <end position="111"/>
    </location>
</feature>
<dbReference type="PRINTS" id="PR01415">
    <property type="entry name" value="ANKYRIN"/>
</dbReference>
<dbReference type="PROSITE" id="PS50088">
    <property type="entry name" value="ANK_REPEAT"/>
    <property type="match status" value="3"/>
</dbReference>
<dbReference type="InterPro" id="IPR002110">
    <property type="entry name" value="Ankyrin_rpt"/>
</dbReference>
<keyword evidence="2 3" id="KW-0040">ANK repeat</keyword>
<gene>
    <name evidence="4" type="ORF">GTHE00462_LOCUS27730</name>
</gene>
<dbReference type="Pfam" id="PF00023">
    <property type="entry name" value="Ank"/>
    <property type="match status" value="1"/>
</dbReference>
<protein>
    <recommendedName>
        <fullName evidence="5">Ankyrin repeat domain-containing protein</fullName>
    </recommendedName>
</protein>
<organism evidence="4">
    <name type="scientific">Guillardia theta</name>
    <name type="common">Cryptophyte</name>
    <name type="synonym">Cryptomonas phi</name>
    <dbReference type="NCBI Taxonomy" id="55529"/>
    <lineage>
        <taxon>Eukaryota</taxon>
        <taxon>Cryptophyceae</taxon>
        <taxon>Pyrenomonadales</taxon>
        <taxon>Geminigeraceae</taxon>
        <taxon>Guillardia</taxon>
    </lineage>
</organism>
<accession>A0A7S4UPL0</accession>
<dbReference type="PANTHER" id="PTHR24198">
    <property type="entry name" value="ANKYRIN REPEAT AND PROTEIN KINASE DOMAIN-CONTAINING PROTEIN"/>
    <property type="match status" value="1"/>
</dbReference>
<evidence type="ECO:0008006" key="5">
    <source>
        <dbReference type="Google" id="ProtNLM"/>
    </source>
</evidence>